<dbReference type="Gene3D" id="1.10.150.240">
    <property type="entry name" value="Putative phosphatase, domain 2"/>
    <property type="match status" value="1"/>
</dbReference>
<dbReference type="SFLD" id="SFLDG01129">
    <property type="entry name" value="C1.5:_HAD__Beta-PGM__Phosphata"/>
    <property type="match status" value="1"/>
</dbReference>
<reference evidence="1 2" key="1">
    <citation type="journal article" date="2016" name="Nat. Commun.">
        <title>Thousands of microbial genomes shed light on interconnected biogeochemical processes in an aquifer system.</title>
        <authorList>
            <person name="Anantharaman K."/>
            <person name="Brown C.T."/>
            <person name="Hug L.A."/>
            <person name="Sharon I."/>
            <person name="Castelle C.J."/>
            <person name="Probst A.J."/>
            <person name="Thomas B.C."/>
            <person name="Singh A."/>
            <person name="Wilkins M.J."/>
            <person name="Karaoz U."/>
            <person name="Brodie E.L."/>
            <person name="Williams K.H."/>
            <person name="Hubbard S.S."/>
            <person name="Banfield J.F."/>
        </authorList>
    </citation>
    <scope>NUCLEOTIDE SEQUENCE [LARGE SCALE GENOMIC DNA]</scope>
</reference>
<dbReference type="InterPro" id="IPR041492">
    <property type="entry name" value="HAD_2"/>
</dbReference>
<dbReference type="PANTHER" id="PTHR43434:SF1">
    <property type="entry name" value="PHOSPHOGLYCOLATE PHOSPHATASE"/>
    <property type="match status" value="1"/>
</dbReference>
<dbReference type="SFLD" id="SFLDG01135">
    <property type="entry name" value="C1.5.6:_HAD__Beta-PGM__Phospha"/>
    <property type="match status" value="1"/>
</dbReference>
<proteinExistence type="predicted"/>
<gene>
    <name evidence="1" type="ORF">A2161_13505</name>
</gene>
<dbReference type="InterPro" id="IPR023214">
    <property type="entry name" value="HAD_sf"/>
</dbReference>
<dbReference type="Gene3D" id="3.40.50.1000">
    <property type="entry name" value="HAD superfamily/HAD-like"/>
    <property type="match status" value="1"/>
</dbReference>
<sequence>MKSQKYELLIFDLDGTLIESRWDIADSVNYVRNHLGFEPLDPEIIAGYIGDGIHLLMGRALDTKDINMIEHSISVFRDHYWEHCMDKTFVYPGVRETLDHLIKTKILVIVSNKNEDFSRKLIEGFELDQYFSSIIGGDTLPHKKPDREVLAHILGLYHKTPDKTLMIGDSEIDIKAGKNAHIKTIAVTFGIGDRQKLFNAKPDFIIDSIGELIQIVGK</sequence>
<protein>
    <recommendedName>
        <fullName evidence="3">HAD family hydrolase</fullName>
    </recommendedName>
</protein>
<dbReference type="GO" id="GO:0008967">
    <property type="term" value="F:phosphoglycolate phosphatase activity"/>
    <property type="evidence" value="ECO:0007669"/>
    <property type="project" value="TreeGrafter"/>
</dbReference>
<dbReference type="AlphaFoldDB" id="A0A1F7RTV1"/>
<dbReference type="NCBIfam" id="TIGR01509">
    <property type="entry name" value="HAD-SF-IA-v3"/>
    <property type="match status" value="1"/>
</dbReference>
<dbReference type="SFLD" id="SFLDS00003">
    <property type="entry name" value="Haloacid_Dehalogenase"/>
    <property type="match status" value="1"/>
</dbReference>
<accession>A0A1F7RTV1</accession>
<dbReference type="GO" id="GO:0006281">
    <property type="term" value="P:DNA repair"/>
    <property type="evidence" value="ECO:0007669"/>
    <property type="project" value="TreeGrafter"/>
</dbReference>
<dbReference type="GO" id="GO:0005829">
    <property type="term" value="C:cytosol"/>
    <property type="evidence" value="ECO:0007669"/>
    <property type="project" value="TreeGrafter"/>
</dbReference>
<organism evidence="1 2">
    <name type="scientific">Candidatus Schekmanbacteria bacterium RBG_13_48_7</name>
    <dbReference type="NCBI Taxonomy" id="1817878"/>
    <lineage>
        <taxon>Bacteria</taxon>
        <taxon>Candidatus Schekmaniibacteriota</taxon>
    </lineage>
</organism>
<evidence type="ECO:0008006" key="3">
    <source>
        <dbReference type="Google" id="ProtNLM"/>
    </source>
</evidence>
<dbReference type="InterPro" id="IPR050155">
    <property type="entry name" value="HAD-like_hydrolase_sf"/>
</dbReference>
<dbReference type="InterPro" id="IPR006439">
    <property type="entry name" value="HAD-SF_hydro_IA"/>
</dbReference>
<evidence type="ECO:0000313" key="2">
    <source>
        <dbReference type="Proteomes" id="UP000179266"/>
    </source>
</evidence>
<dbReference type="NCBIfam" id="TIGR01549">
    <property type="entry name" value="HAD-SF-IA-v1"/>
    <property type="match status" value="1"/>
</dbReference>
<dbReference type="InterPro" id="IPR023198">
    <property type="entry name" value="PGP-like_dom2"/>
</dbReference>
<comment type="caution">
    <text evidence="1">The sequence shown here is derived from an EMBL/GenBank/DDBJ whole genome shotgun (WGS) entry which is preliminary data.</text>
</comment>
<dbReference type="SUPFAM" id="SSF56784">
    <property type="entry name" value="HAD-like"/>
    <property type="match status" value="1"/>
</dbReference>
<evidence type="ECO:0000313" key="1">
    <source>
        <dbReference type="EMBL" id="OGL44518.1"/>
    </source>
</evidence>
<dbReference type="Proteomes" id="UP000179266">
    <property type="component" value="Unassembled WGS sequence"/>
</dbReference>
<dbReference type="EMBL" id="MGDD01000220">
    <property type="protein sequence ID" value="OGL44518.1"/>
    <property type="molecule type" value="Genomic_DNA"/>
</dbReference>
<name>A0A1F7RTV1_9BACT</name>
<dbReference type="PANTHER" id="PTHR43434">
    <property type="entry name" value="PHOSPHOGLYCOLATE PHOSPHATASE"/>
    <property type="match status" value="1"/>
</dbReference>
<dbReference type="Pfam" id="PF13419">
    <property type="entry name" value="HAD_2"/>
    <property type="match status" value="1"/>
</dbReference>
<dbReference type="InterPro" id="IPR036412">
    <property type="entry name" value="HAD-like_sf"/>
</dbReference>
<dbReference type="FunFam" id="3.40.50.1000:FF:000022">
    <property type="entry name" value="Phosphoglycolate phosphatase"/>
    <property type="match status" value="1"/>
</dbReference>